<feature type="domain" description="DNA2/NAM7 helicase helicase" evidence="2">
    <location>
        <begin position="76"/>
        <end position="116"/>
    </location>
</feature>
<evidence type="ECO:0000313" key="4">
    <source>
        <dbReference type="Proteomes" id="UP000095329"/>
    </source>
</evidence>
<dbReference type="Gene3D" id="3.40.50.300">
    <property type="entry name" value="P-loop containing nucleotide triphosphate hydrolases"/>
    <property type="match status" value="1"/>
</dbReference>
<name>A0A1D3DN33_9ACTN</name>
<organism evidence="3 4">
    <name type="scientific">Streptomyces thermolilacinus SPC6</name>
    <dbReference type="NCBI Taxonomy" id="1306406"/>
    <lineage>
        <taxon>Bacteria</taxon>
        <taxon>Bacillati</taxon>
        <taxon>Actinomycetota</taxon>
        <taxon>Actinomycetes</taxon>
        <taxon>Kitasatosporales</taxon>
        <taxon>Streptomycetaceae</taxon>
        <taxon>Streptomyces</taxon>
    </lineage>
</organism>
<evidence type="ECO:0000313" key="3">
    <source>
        <dbReference type="EMBL" id="OEJ93701.1"/>
    </source>
</evidence>
<dbReference type="RefSeq" id="WP_023590703.1">
    <property type="nucleotide sequence ID" value="NZ_ASHX02000001.1"/>
</dbReference>
<gene>
    <name evidence="3" type="ORF">J116_003685</name>
</gene>
<dbReference type="Pfam" id="PF13086">
    <property type="entry name" value="AAA_11"/>
    <property type="match status" value="1"/>
</dbReference>
<reference evidence="3 4" key="1">
    <citation type="journal article" date="2013" name="Genome Announc.">
        <title>Genome Sequence of Streptomyces violaceusniger Strain SPC6, a Halotolerant Streptomycete That Exhibits Rapid Growth and Development.</title>
        <authorList>
            <person name="Chen X."/>
            <person name="Zhang B."/>
            <person name="Zhang W."/>
            <person name="Wu X."/>
            <person name="Zhang M."/>
            <person name="Chen T."/>
            <person name="Liu G."/>
            <person name="Dyson P."/>
        </authorList>
    </citation>
    <scope>NUCLEOTIDE SEQUENCE [LARGE SCALE GENOMIC DNA]</scope>
    <source>
        <strain evidence="3 4">SPC6</strain>
    </source>
</reference>
<evidence type="ECO:0000256" key="1">
    <source>
        <dbReference type="SAM" id="MobiDB-lite"/>
    </source>
</evidence>
<dbReference type="STRING" id="1306406.J116_003685"/>
<dbReference type="InterPro" id="IPR027417">
    <property type="entry name" value="P-loop_NTPase"/>
</dbReference>
<comment type="caution">
    <text evidence="3">The sequence shown here is derived from an EMBL/GenBank/DDBJ whole genome shotgun (WGS) entry which is preliminary data.</text>
</comment>
<evidence type="ECO:0000259" key="2">
    <source>
        <dbReference type="Pfam" id="PF13086"/>
    </source>
</evidence>
<dbReference type="eggNOG" id="COG1198">
    <property type="taxonomic scope" value="Bacteria"/>
</dbReference>
<dbReference type="EMBL" id="ASHX02000001">
    <property type="protein sequence ID" value="OEJ93701.1"/>
    <property type="molecule type" value="Genomic_DNA"/>
</dbReference>
<keyword evidence="4" id="KW-1185">Reference proteome</keyword>
<sequence>MKERVVLGLFASHREAKYQDLQQNQERILGHPLVRAIALGPDAELPDDVAGFEPPDPDRIDEVQMPERTPLVLDADASQRQCVGAALDGRSFVMSGPPGTGKSQTITNMIAALMHAAGASSSSVRRPPPSTSSATG</sequence>
<dbReference type="Proteomes" id="UP000095329">
    <property type="component" value="Unassembled WGS sequence"/>
</dbReference>
<dbReference type="GO" id="GO:0004386">
    <property type="term" value="F:helicase activity"/>
    <property type="evidence" value="ECO:0007669"/>
    <property type="project" value="InterPro"/>
</dbReference>
<dbReference type="SUPFAM" id="SSF52540">
    <property type="entry name" value="P-loop containing nucleoside triphosphate hydrolases"/>
    <property type="match status" value="1"/>
</dbReference>
<feature type="region of interest" description="Disordered" evidence="1">
    <location>
        <begin position="116"/>
        <end position="136"/>
    </location>
</feature>
<protein>
    <recommendedName>
        <fullName evidence="2">DNA2/NAM7 helicase helicase domain-containing protein</fullName>
    </recommendedName>
</protein>
<proteinExistence type="predicted"/>
<accession>A0A1D3DN33</accession>
<dbReference type="AlphaFoldDB" id="A0A1D3DN33"/>
<dbReference type="InterPro" id="IPR041677">
    <property type="entry name" value="DNA2/NAM7_AAA_11"/>
</dbReference>